<sequence length="498" mass="55108">MSIQSRIASAVFQSGPEAADLPALLQQLPADKRDAFISAIPIAVGLRKAVNVKEVDNIVDIKKLLEKLFKNSNSPSYRDAFCHLGVVNLLRQLVVSDVGKYGLDRVYKKQEDGEDEEKSKEEAKTMKEHGEARKLVAKILIDLTYGSLDIKRKLCIEGRFIATAVQIINSPKGNVENLTLYYASLLRNLSWQVDAQMQTVLSSTIASLCYASIRSFQEKDARCLSATLSAVFNLSSHSNENRKEIVENEEFMKLCSELVNPKMNVAKIAVGILENLGKFLRTNYSQYCAHILSLGIVKNVLNTLGKTDSEEIIKRSLRILNFLADADHSTAQAVKTSPAVLQVCQNPNEELANLAKRIVNKSTFGNVQRTNMMTHRYPQQPVAPQKPMFVLPHEFVDPNTSILVHRNPMESCDVTMIENTSFNSSVHTDVNSVPLSPESCSNLPHSPVSGGEQWARQLSQLHSSGYHSGSGAASTVRNSPAMSKTSSDWTRANSQMSR</sequence>
<dbReference type="GO" id="GO:0008013">
    <property type="term" value="F:beta-catenin binding"/>
    <property type="evidence" value="ECO:0007669"/>
    <property type="project" value="InterPro"/>
</dbReference>
<dbReference type="InterPro" id="IPR016024">
    <property type="entry name" value="ARM-type_fold"/>
</dbReference>
<comment type="similarity">
    <text evidence="1">Belongs to the adenomatous polyposis coli (APC) family.</text>
</comment>
<feature type="compositionally biased region" description="Polar residues" evidence="3">
    <location>
        <begin position="475"/>
        <end position="498"/>
    </location>
</feature>
<accession>A0AA39IDJ9</accession>
<dbReference type="GO" id="GO:0016055">
    <property type="term" value="P:Wnt signaling pathway"/>
    <property type="evidence" value="ECO:0007669"/>
    <property type="project" value="UniProtKB-KW"/>
</dbReference>
<organism evidence="4 5">
    <name type="scientific">Steinernema hermaphroditum</name>
    <dbReference type="NCBI Taxonomy" id="289476"/>
    <lineage>
        <taxon>Eukaryota</taxon>
        <taxon>Metazoa</taxon>
        <taxon>Ecdysozoa</taxon>
        <taxon>Nematoda</taxon>
        <taxon>Chromadorea</taxon>
        <taxon>Rhabditida</taxon>
        <taxon>Tylenchina</taxon>
        <taxon>Panagrolaimomorpha</taxon>
        <taxon>Strongyloidoidea</taxon>
        <taxon>Steinernematidae</taxon>
        <taxon>Steinernema</taxon>
    </lineage>
</organism>
<feature type="compositionally biased region" description="Polar residues" evidence="3">
    <location>
        <begin position="428"/>
        <end position="444"/>
    </location>
</feature>
<dbReference type="GO" id="GO:0016342">
    <property type="term" value="C:catenin complex"/>
    <property type="evidence" value="ECO:0007669"/>
    <property type="project" value="TreeGrafter"/>
</dbReference>
<dbReference type="GO" id="GO:0007399">
    <property type="term" value="P:nervous system development"/>
    <property type="evidence" value="ECO:0007669"/>
    <property type="project" value="TreeGrafter"/>
</dbReference>
<keyword evidence="5" id="KW-1185">Reference proteome</keyword>
<evidence type="ECO:0000256" key="1">
    <source>
        <dbReference type="ARBA" id="ARBA00009051"/>
    </source>
</evidence>
<dbReference type="GO" id="GO:0030877">
    <property type="term" value="C:beta-catenin destruction complex"/>
    <property type="evidence" value="ECO:0007669"/>
    <property type="project" value="TreeGrafter"/>
</dbReference>
<dbReference type="GO" id="GO:0005881">
    <property type="term" value="C:cytoplasmic microtubule"/>
    <property type="evidence" value="ECO:0007669"/>
    <property type="project" value="TreeGrafter"/>
</dbReference>
<dbReference type="GO" id="GO:0090090">
    <property type="term" value="P:negative regulation of canonical Wnt signaling pathway"/>
    <property type="evidence" value="ECO:0007669"/>
    <property type="project" value="TreeGrafter"/>
</dbReference>
<gene>
    <name evidence="4" type="ORF">QR680_007565</name>
</gene>
<dbReference type="SUPFAM" id="SSF48371">
    <property type="entry name" value="ARM repeat"/>
    <property type="match status" value="1"/>
</dbReference>
<evidence type="ECO:0000313" key="4">
    <source>
        <dbReference type="EMBL" id="KAK0422425.1"/>
    </source>
</evidence>
<dbReference type="GO" id="GO:0007389">
    <property type="term" value="P:pattern specification process"/>
    <property type="evidence" value="ECO:0007669"/>
    <property type="project" value="TreeGrafter"/>
</dbReference>
<comment type="caution">
    <text evidence="4">The sequence shown here is derived from an EMBL/GenBank/DDBJ whole genome shotgun (WGS) entry which is preliminary data.</text>
</comment>
<dbReference type="GO" id="GO:0016477">
    <property type="term" value="P:cell migration"/>
    <property type="evidence" value="ECO:0007669"/>
    <property type="project" value="TreeGrafter"/>
</dbReference>
<evidence type="ECO:0000256" key="2">
    <source>
        <dbReference type="ARBA" id="ARBA00022687"/>
    </source>
</evidence>
<dbReference type="AlphaFoldDB" id="A0AA39IDJ9"/>
<dbReference type="Proteomes" id="UP001175271">
    <property type="component" value="Unassembled WGS sequence"/>
</dbReference>
<evidence type="ECO:0000256" key="3">
    <source>
        <dbReference type="SAM" id="MobiDB-lite"/>
    </source>
</evidence>
<evidence type="ECO:0000313" key="5">
    <source>
        <dbReference type="Proteomes" id="UP001175271"/>
    </source>
</evidence>
<dbReference type="Gene3D" id="1.25.10.10">
    <property type="entry name" value="Leucine-rich Repeat Variant"/>
    <property type="match status" value="1"/>
</dbReference>
<dbReference type="GO" id="GO:0001708">
    <property type="term" value="P:cell fate specification"/>
    <property type="evidence" value="ECO:0007669"/>
    <property type="project" value="TreeGrafter"/>
</dbReference>
<keyword evidence="2" id="KW-0879">Wnt signaling pathway</keyword>
<feature type="compositionally biased region" description="Low complexity" evidence="3">
    <location>
        <begin position="457"/>
        <end position="474"/>
    </location>
</feature>
<dbReference type="InterPro" id="IPR026818">
    <property type="entry name" value="Apc_fam"/>
</dbReference>
<dbReference type="PANTHER" id="PTHR12607:SF12">
    <property type="entry name" value="APC-LIKE, ISOFORM A-RELATED"/>
    <property type="match status" value="1"/>
</dbReference>
<dbReference type="GO" id="GO:0008017">
    <property type="term" value="F:microtubule binding"/>
    <property type="evidence" value="ECO:0007669"/>
    <property type="project" value="TreeGrafter"/>
</dbReference>
<protein>
    <submittedName>
        <fullName evidence="4">Uncharacterized protein</fullName>
    </submittedName>
</protein>
<dbReference type="GO" id="GO:0045295">
    <property type="term" value="F:gamma-catenin binding"/>
    <property type="evidence" value="ECO:0007669"/>
    <property type="project" value="TreeGrafter"/>
</dbReference>
<dbReference type="PANTHER" id="PTHR12607">
    <property type="entry name" value="ADENOMATOUS POLYPOSIS COLI PROTEIN FAMILY"/>
    <property type="match status" value="1"/>
</dbReference>
<reference evidence="4" key="1">
    <citation type="submission" date="2023-06" db="EMBL/GenBank/DDBJ databases">
        <title>Genomic analysis of the entomopathogenic nematode Steinernema hermaphroditum.</title>
        <authorList>
            <person name="Schwarz E.M."/>
            <person name="Heppert J.K."/>
            <person name="Baniya A."/>
            <person name="Schwartz H.T."/>
            <person name="Tan C.-H."/>
            <person name="Antoshechkin I."/>
            <person name="Sternberg P.W."/>
            <person name="Goodrich-Blair H."/>
            <person name="Dillman A.R."/>
        </authorList>
    </citation>
    <scope>NUCLEOTIDE SEQUENCE</scope>
    <source>
        <strain evidence="4">PS9179</strain>
        <tissue evidence="4">Whole animal</tissue>
    </source>
</reference>
<dbReference type="GO" id="GO:0007026">
    <property type="term" value="P:negative regulation of microtubule depolymerization"/>
    <property type="evidence" value="ECO:0007669"/>
    <property type="project" value="TreeGrafter"/>
</dbReference>
<dbReference type="InterPro" id="IPR011989">
    <property type="entry name" value="ARM-like"/>
</dbReference>
<dbReference type="EMBL" id="JAUCMV010000001">
    <property type="protein sequence ID" value="KAK0422425.1"/>
    <property type="molecule type" value="Genomic_DNA"/>
</dbReference>
<feature type="region of interest" description="Disordered" evidence="3">
    <location>
        <begin position="428"/>
        <end position="498"/>
    </location>
</feature>
<name>A0AA39IDJ9_9BILA</name>
<proteinExistence type="inferred from homology"/>